<feature type="compositionally biased region" description="Basic and acidic residues" evidence="4">
    <location>
        <begin position="106"/>
        <end position="117"/>
    </location>
</feature>
<dbReference type="InterPro" id="IPR013892">
    <property type="entry name" value="Cyt_c_biogenesis_Cmc1-like"/>
</dbReference>
<dbReference type="PANTHER" id="PTHR22977:SF5">
    <property type="entry name" value="COX ASSEMBLY MITOCHONDRIAL PROTEIN HOMOLOG"/>
    <property type="match status" value="1"/>
</dbReference>
<evidence type="ECO:0000313" key="6">
    <source>
        <dbReference type="Proteomes" id="UP000070544"/>
    </source>
</evidence>
<organism evidence="5 6">
    <name type="scientific">Gonapodya prolifera (strain JEL478)</name>
    <name type="common">Monoblepharis prolifera</name>
    <dbReference type="NCBI Taxonomy" id="1344416"/>
    <lineage>
        <taxon>Eukaryota</taxon>
        <taxon>Fungi</taxon>
        <taxon>Fungi incertae sedis</taxon>
        <taxon>Chytridiomycota</taxon>
        <taxon>Chytridiomycota incertae sedis</taxon>
        <taxon>Monoblepharidomycetes</taxon>
        <taxon>Monoblepharidales</taxon>
        <taxon>Gonapodyaceae</taxon>
        <taxon>Gonapodya</taxon>
    </lineage>
</organism>
<keyword evidence="3" id="KW-0999">Mitochondrion inner membrane</keyword>
<keyword evidence="2" id="KW-1015">Disulfide bond</keyword>
<dbReference type="AlphaFoldDB" id="A0A139A3F2"/>
<dbReference type="PANTHER" id="PTHR22977">
    <property type="entry name" value="COX ASSEMBLY MITOCHONDRIAL PROTEIN"/>
    <property type="match status" value="1"/>
</dbReference>
<dbReference type="STRING" id="1344416.A0A139A3F2"/>
<dbReference type="EMBL" id="KQ965804">
    <property type="protein sequence ID" value="KXS11300.1"/>
    <property type="molecule type" value="Genomic_DNA"/>
</dbReference>
<reference evidence="5 6" key="1">
    <citation type="journal article" date="2015" name="Genome Biol. Evol.">
        <title>Phylogenomic analyses indicate that early fungi evolved digesting cell walls of algal ancestors of land plants.</title>
        <authorList>
            <person name="Chang Y."/>
            <person name="Wang S."/>
            <person name="Sekimoto S."/>
            <person name="Aerts A.L."/>
            <person name="Choi C."/>
            <person name="Clum A."/>
            <person name="LaButti K.M."/>
            <person name="Lindquist E.A."/>
            <person name="Yee Ngan C."/>
            <person name="Ohm R.A."/>
            <person name="Salamov A.A."/>
            <person name="Grigoriev I.V."/>
            <person name="Spatafora J.W."/>
            <person name="Berbee M.L."/>
        </authorList>
    </citation>
    <scope>NUCLEOTIDE SEQUENCE [LARGE SCALE GENOMIC DNA]</scope>
    <source>
        <strain evidence="5 6">JEL478</strain>
    </source>
</reference>
<comment type="subcellular location">
    <subcellularLocation>
        <location evidence="3">Mitochondrion inner membrane</location>
    </subcellularLocation>
</comment>
<gene>
    <name evidence="5" type="ORF">M427DRAFT_147922</name>
</gene>
<keyword evidence="3" id="KW-0472">Membrane</keyword>
<dbReference type="Pfam" id="PF08583">
    <property type="entry name" value="Cmc1"/>
    <property type="match status" value="1"/>
</dbReference>
<protein>
    <recommendedName>
        <fullName evidence="3">COX assembly mitochondrial protein</fullName>
    </recommendedName>
</protein>
<feature type="region of interest" description="Disordered" evidence="4">
    <location>
        <begin position="106"/>
        <end position="128"/>
    </location>
</feature>
<comment type="function">
    <text evidence="3">Required for mitochondrial cytochrome c oxidase (COX) assembly and respiration.</text>
</comment>
<dbReference type="OrthoDB" id="6224010at2759"/>
<proteinExistence type="inferred from homology"/>
<evidence type="ECO:0000256" key="2">
    <source>
        <dbReference type="ARBA" id="ARBA00023157"/>
    </source>
</evidence>
<keyword evidence="3" id="KW-0143">Chaperone</keyword>
<dbReference type="OMA" id="CMASHST"/>
<sequence>MATDNQHDGDSALADLNHRHVELPLTMSDEHKIHDKFTAYSRGMCQPEIAEFSKCSSTRTWSVMWACRDQRNKMMECVRAHGTDEARLRIRREYIEEREAKYAKYLEEKGVAGEESKSSWNPMGQKQI</sequence>
<evidence type="ECO:0000256" key="4">
    <source>
        <dbReference type="SAM" id="MobiDB-lite"/>
    </source>
</evidence>
<keyword evidence="6" id="KW-1185">Reference proteome</keyword>
<evidence type="ECO:0000313" key="5">
    <source>
        <dbReference type="EMBL" id="KXS11300.1"/>
    </source>
</evidence>
<keyword evidence="3" id="KW-0496">Mitochondrion</keyword>
<dbReference type="GO" id="GO:0005743">
    <property type="term" value="C:mitochondrial inner membrane"/>
    <property type="evidence" value="ECO:0007669"/>
    <property type="project" value="UniProtKB-SubCell"/>
</dbReference>
<feature type="compositionally biased region" description="Polar residues" evidence="4">
    <location>
        <begin position="118"/>
        <end position="128"/>
    </location>
</feature>
<name>A0A139A3F2_GONPJ</name>
<evidence type="ECO:0000256" key="3">
    <source>
        <dbReference type="RuleBase" id="RU364104"/>
    </source>
</evidence>
<comment type="similarity">
    <text evidence="1 3">Belongs to the CMC family.</text>
</comment>
<evidence type="ECO:0000256" key="1">
    <source>
        <dbReference type="ARBA" id="ARBA00007347"/>
    </source>
</evidence>
<accession>A0A139A3F2</accession>
<dbReference type="Proteomes" id="UP000070544">
    <property type="component" value="Unassembled WGS sequence"/>
</dbReference>